<dbReference type="AlphaFoldDB" id="A0A2P6PQ93"/>
<protein>
    <submittedName>
        <fullName evidence="1">Uncharacterized protein</fullName>
    </submittedName>
</protein>
<organism evidence="1 2">
    <name type="scientific">Rosa chinensis</name>
    <name type="common">China rose</name>
    <dbReference type="NCBI Taxonomy" id="74649"/>
    <lineage>
        <taxon>Eukaryota</taxon>
        <taxon>Viridiplantae</taxon>
        <taxon>Streptophyta</taxon>
        <taxon>Embryophyta</taxon>
        <taxon>Tracheophyta</taxon>
        <taxon>Spermatophyta</taxon>
        <taxon>Magnoliopsida</taxon>
        <taxon>eudicotyledons</taxon>
        <taxon>Gunneridae</taxon>
        <taxon>Pentapetalae</taxon>
        <taxon>rosids</taxon>
        <taxon>fabids</taxon>
        <taxon>Rosales</taxon>
        <taxon>Rosaceae</taxon>
        <taxon>Rosoideae</taxon>
        <taxon>Rosoideae incertae sedis</taxon>
        <taxon>Rosa</taxon>
    </lineage>
</organism>
<reference evidence="1 2" key="1">
    <citation type="journal article" date="2018" name="Nat. Genet.">
        <title>The Rosa genome provides new insights in the design of modern roses.</title>
        <authorList>
            <person name="Bendahmane M."/>
        </authorList>
    </citation>
    <scope>NUCLEOTIDE SEQUENCE [LARGE SCALE GENOMIC DNA]</scope>
    <source>
        <strain evidence="2">cv. Old Blush</strain>
    </source>
</reference>
<keyword evidence="2" id="KW-1185">Reference proteome</keyword>
<sequence length="59" mass="6777">MCARDWMRSEIRDAPSTLEDDVDVDEESCHDIDDDLTLLQRMQGDIDTPRGRAHSSPLF</sequence>
<gene>
    <name evidence="1" type="ORF">RchiOBHm_Chr6g0268811</name>
</gene>
<evidence type="ECO:0000313" key="2">
    <source>
        <dbReference type="Proteomes" id="UP000238479"/>
    </source>
</evidence>
<dbReference type="EMBL" id="PDCK01000044">
    <property type="protein sequence ID" value="PRQ24113.1"/>
    <property type="molecule type" value="Genomic_DNA"/>
</dbReference>
<accession>A0A2P6PQ93</accession>
<proteinExistence type="predicted"/>
<name>A0A2P6PQ93_ROSCH</name>
<evidence type="ECO:0000313" key="1">
    <source>
        <dbReference type="EMBL" id="PRQ24113.1"/>
    </source>
</evidence>
<dbReference type="Gramene" id="PRQ24113">
    <property type="protein sequence ID" value="PRQ24113"/>
    <property type="gene ID" value="RchiOBHm_Chr6g0268811"/>
</dbReference>
<comment type="caution">
    <text evidence="1">The sequence shown here is derived from an EMBL/GenBank/DDBJ whole genome shotgun (WGS) entry which is preliminary data.</text>
</comment>
<dbReference type="Proteomes" id="UP000238479">
    <property type="component" value="Chromosome 6"/>
</dbReference>